<dbReference type="InterPro" id="IPR009003">
    <property type="entry name" value="Peptidase_S1_PA"/>
</dbReference>
<dbReference type="Pfam" id="PF00089">
    <property type="entry name" value="Trypsin"/>
    <property type="match status" value="1"/>
</dbReference>
<keyword evidence="2" id="KW-0964">Secreted</keyword>
<dbReference type="InterPro" id="IPR043504">
    <property type="entry name" value="Peptidase_S1_PA_chymotrypsin"/>
</dbReference>
<dbReference type="SUPFAM" id="SSF50494">
    <property type="entry name" value="Trypsin-like serine proteases"/>
    <property type="match status" value="1"/>
</dbReference>
<evidence type="ECO:0000256" key="5">
    <source>
        <dbReference type="ARBA" id="ARBA00076468"/>
    </source>
</evidence>
<dbReference type="PANTHER" id="PTHR24258">
    <property type="entry name" value="SERINE PROTEASE-RELATED"/>
    <property type="match status" value="1"/>
</dbReference>
<evidence type="ECO:0000256" key="2">
    <source>
        <dbReference type="ARBA" id="ARBA00022525"/>
    </source>
</evidence>
<protein>
    <recommendedName>
        <fullName evidence="4">Phenoloxidase-activating factor 2</fullName>
    </recommendedName>
    <alternativeName>
        <fullName evidence="5">Prophenoloxidase-activating factor II</fullName>
    </alternativeName>
</protein>
<dbReference type="PROSITE" id="PS50240">
    <property type="entry name" value="TRYPSIN_DOM"/>
    <property type="match status" value="1"/>
</dbReference>
<dbReference type="AlphaFoldDB" id="A0A8B8HVD9"/>
<dbReference type="CDD" id="cd00190">
    <property type="entry name" value="Tryp_SPc"/>
    <property type="match status" value="1"/>
</dbReference>
<dbReference type="RefSeq" id="XP_064075895.1">
    <property type="nucleotide sequence ID" value="XM_064219825.1"/>
</dbReference>
<evidence type="ECO:0000259" key="6">
    <source>
        <dbReference type="PROSITE" id="PS50240"/>
    </source>
</evidence>
<proteinExistence type="predicted"/>
<dbReference type="GO" id="GO:0004252">
    <property type="term" value="F:serine-type endopeptidase activity"/>
    <property type="evidence" value="ECO:0007669"/>
    <property type="project" value="InterPro"/>
</dbReference>
<dbReference type="SMART" id="SM00020">
    <property type="entry name" value="Tryp_SPc"/>
    <property type="match status" value="1"/>
</dbReference>
<organism evidence="7 8">
    <name type="scientific">Vanessa tameamea</name>
    <name type="common">Kamehameha butterfly</name>
    <dbReference type="NCBI Taxonomy" id="334116"/>
    <lineage>
        <taxon>Eukaryota</taxon>
        <taxon>Metazoa</taxon>
        <taxon>Ecdysozoa</taxon>
        <taxon>Arthropoda</taxon>
        <taxon>Hexapoda</taxon>
        <taxon>Insecta</taxon>
        <taxon>Pterygota</taxon>
        <taxon>Neoptera</taxon>
        <taxon>Endopterygota</taxon>
        <taxon>Lepidoptera</taxon>
        <taxon>Glossata</taxon>
        <taxon>Ditrysia</taxon>
        <taxon>Papilionoidea</taxon>
        <taxon>Nymphalidae</taxon>
        <taxon>Nymphalinae</taxon>
        <taxon>Vanessa</taxon>
    </lineage>
</organism>
<dbReference type="Gene3D" id="2.40.10.10">
    <property type="entry name" value="Trypsin-like serine proteases"/>
    <property type="match status" value="2"/>
</dbReference>
<dbReference type="Pfam" id="PF18322">
    <property type="entry name" value="CLIP_1"/>
    <property type="match status" value="1"/>
</dbReference>
<dbReference type="FunFam" id="2.40.10.10:FF:000038">
    <property type="entry name" value="Serine protease"/>
    <property type="match status" value="1"/>
</dbReference>
<sequence>MWVPLLSILAMTMAYPQTTLDPALLNDIFGTPPSPTRPSNLPPLLEDITVRPTQSGAVFTNKEGEECQCVPYYLCDGDLNAVHIGNASIHGFGVLDIRFGEKDDCQESVERCCKNPIPESEPDPVPDTPVPTTQKACGYRNPEGLDFALTGGNGNEALFGEFPWVVALLDARNLSYVGVGVLIHPQVVMTGAHVAFKFAPGTLIARAGEWDTQTNKERLKSQERIAQDIVIHEEFHPKSLRNDVSLLRLEQPFALTEHINTLCLPDPNEDFDSYKRCVANGWGRDSFGKKGRYAVILKKVEIDMVPFQRCSALLKRTRLGSRFKLHESFVCAGGEEGKDTCQGDGGAPLACPVGNNRYKLAGLVAWGIGCGERDVPAVYARVSMFRKWVDDVMEVWGYPTEGYSI</sequence>
<keyword evidence="7" id="KW-1185">Reference proteome</keyword>
<feature type="domain" description="Peptidase S1" evidence="6">
    <location>
        <begin position="149"/>
        <end position="394"/>
    </location>
</feature>
<dbReference type="InterPro" id="IPR041515">
    <property type="entry name" value="PPAF-2-like_Clip"/>
</dbReference>
<evidence type="ECO:0000313" key="9">
    <source>
        <dbReference type="RefSeq" id="XP_064075895.1"/>
    </source>
</evidence>
<keyword evidence="3" id="KW-1015">Disulfide bond</keyword>
<dbReference type="OrthoDB" id="6261922at2759"/>
<evidence type="ECO:0000256" key="4">
    <source>
        <dbReference type="ARBA" id="ARBA00068096"/>
    </source>
</evidence>
<dbReference type="GO" id="GO:0006508">
    <property type="term" value="P:proteolysis"/>
    <property type="evidence" value="ECO:0007669"/>
    <property type="project" value="InterPro"/>
</dbReference>
<dbReference type="GO" id="GO:0005576">
    <property type="term" value="C:extracellular region"/>
    <property type="evidence" value="ECO:0007669"/>
    <property type="project" value="UniProtKB-SubCell"/>
</dbReference>
<dbReference type="InterPro" id="IPR001254">
    <property type="entry name" value="Trypsin_dom"/>
</dbReference>
<dbReference type="RefSeq" id="XP_026488635.1">
    <property type="nucleotide sequence ID" value="XM_026632850.1"/>
</dbReference>
<evidence type="ECO:0000256" key="1">
    <source>
        <dbReference type="ARBA" id="ARBA00004613"/>
    </source>
</evidence>
<evidence type="ECO:0000313" key="8">
    <source>
        <dbReference type="RefSeq" id="XP_026488635.1"/>
    </source>
</evidence>
<gene>
    <name evidence="8 9" type="primary">LOC113395277</name>
</gene>
<reference evidence="8" key="1">
    <citation type="submission" date="2025-04" db="UniProtKB">
        <authorList>
            <consortium name="RefSeq"/>
        </authorList>
    </citation>
    <scope>IDENTIFICATION</scope>
    <source>
        <tissue evidence="8">Thorax</tissue>
        <tissue evidence="9">Whole body</tissue>
    </source>
</reference>
<name>A0A8B8HVD9_VANTA</name>
<evidence type="ECO:0000313" key="7">
    <source>
        <dbReference type="Proteomes" id="UP001652626"/>
    </source>
</evidence>
<dbReference type="PRINTS" id="PR00722">
    <property type="entry name" value="CHYMOTRYPSIN"/>
</dbReference>
<accession>A0A8B8HVD9</accession>
<comment type="subcellular location">
    <subcellularLocation>
        <location evidence="1">Secreted</location>
    </subcellularLocation>
</comment>
<dbReference type="OMA" id="YMCDPST"/>
<dbReference type="PANTHER" id="PTHR24258:SF129">
    <property type="entry name" value="LP15124P-RELATED"/>
    <property type="match status" value="1"/>
</dbReference>
<dbReference type="GeneID" id="113395277"/>
<evidence type="ECO:0000256" key="3">
    <source>
        <dbReference type="ARBA" id="ARBA00023157"/>
    </source>
</evidence>
<dbReference type="InterPro" id="IPR001314">
    <property type="entry name" value="Peptidase_S1A"/>
</dbReference>
<dbReference type="Proteomes" id="UP001652626">
    <property type="component" value="Chromosome 29"/>
</dbReference>